<dbReference type="PANTHER" id="PTHR28259">
    <property type="entry name" value="FLUORIDE EXPORT PROTEIN 1-RELATED"/>
    <property type="match status" value="1"/>
</dbReference>
<feature type="transmembrane region" description="Helical" evidence="10">
    <location>
        <begin position="425"/>
        <end position="445"/>
    </location>
</feature>
<gene>
    <name evidence="11" type="ORF">AB1Y20_023521</name>
</gene>
<comment type="caution">
    <text evidence="11">The sequence shown here is derived from an EMBL/GenBank/DDBJ whole genome shotgun (WGS) entry which is preliminary data.</text>
</comment>
<feature type="transmembrane region" description="Helical" evidence="10">
    <location>
        <begin position="392"/>
        <end position="413"/>
    </location>
</feature>
<name>A0AB34JGL7_PRYPA</name>
<feature type="transmembrane region" description="Helical" evidence="10">
    <location>
        <begin position="361"/>
        <end position="380"/>
    </location>
</feature>
<evidence type="ECO:0000256" key="8">
    <source>
        <dbReference type="ARBA" id="ARBA00035585"/>
    </source>
</evidence>
<evidence type="ECO:0000313" key="11">
    <source>
        <dbReference type="EMBL" id="KAL1520045.1"/>
    </source>
</evidence>
<keyword evidence="12" id="KW-1185">Reference proteome</keyword>
<feature type="transmembrane region" description="Helical" evidence="10">
    <location>
        <begin position="457"/>
        <end position="481"/>
    </location>
</feature>
<protein>
    <recommendedName>
        <fullName evidence="13">Fluoride ion transporter CrcB</fullName>
    </recommendedName>
</protein>
<comment type="similarity">
    <text evidence="7">Belongs to the fluoride channel Fluc/FEX (TC 1.A.43) family.</text>
</comment>
<feature type="region of interest" description="Disordered" evidence="9">
    <location>
        <begin position="71"/>
        <end position="98"/>
    </location>
</feature>
<evidence type="ECO:0000256" key="6">
    <source>
        <dbReference type="ARBA" id="ARBA00023136"/>
    </source>
</evidence>
<evidence type="ECO:0008006" key="13">
    <source>
        <dbReference type="Google" id="ProtNLM"/>
    </source>
</evidence>
<dbReference type="GO" id="GO:1903425">
    <property type="term" value="F:fluoride transmembrane transporter activity"/>
    <property type="evidence" value="ECO:0007669"/>
    <property type="project" value="TreeGrafter"/>
</dbReference>
<evidence type="ECO:0000256" key="10">
    <source>
        <dbReference type="SAM" id="Phobius"/>
    </source>
</evidence>
<evidence type="ECO:0000256" key="7">
    <source>
        <dbReference type="ARBA" id="ARBA00035120"/>
    </source>
</evidence>
<comment type="subcellular location">
    <subcellularLocation>
        <location evidence="2">Cell membrane</location>
        <topology evidence="2">Multi-pass membrane protein</topology>
    </subcellularLocation>
</comment>
<dbReference type="AlphaFoldDB" id="A0AB34JGL7"/>
<keyword evidence="6 10" id="KW-0472">Membrane</keyword>
<keyword evidence="5 10" id="KW-1133">Transmembrane helix</keyword>
<feature type="transmembrane region" description="Helical" evidence="10">
    <location>
        <begin position="211"/>
        <end position="230"/>
    </location>
</feature>
<keyword evidence="3" id="KW-1003">Cell membrane</keyword>
<comment type="catalytic activity">
    <reaction evidence="8">
        <text>fluoride(in) = fluoride(out)</text>
        <dbReference type="Rhea" id="RHEA:76159"/>
        <dbReference type="ChEBI" id="CHEBI:17051"/>
    </reaction>
    <physiologicalReaction direction="left-to-right" evidence="8">
        <dbReference type="Rhea" id="RHEA:76160"/>
    </physiologicalReaction>
</comment>
<evidence type="ECO:0000256" key="1">
    <source>
        <dbReference type="ARBA" id="ARBA00002598"/>
    </source>
</evidence>
<feature type="region of interest" description="Disordered" evidence="9">
    <location>
        <begin position="1"/>
        <end position="48"/>
    </location>
</feature>
<evidence type="ECO:0000256" key="4">
    <source>
        <dbReference type="ARBA" id="ARBA00022692"/>
    </source>
</evidence>
<feature type="transmembrane region" description="Helical" evidence="10">
    <location>
        <begin position="242"/>
        <end position="261"/>
    </location>
</feature>
<evidence type="ECO:0000256" key="5">
    <source>
        <dbReference type="ARBA" id="ARBA00022989"/>
    </source>
</evidence>
<dbReference type="PANTHER" id="PTHR28259:SF1">
    <property type="entry name" value="FLUORIDE EXPORT PROTEIN 1-RELATED"/>
    <property type="match status" value="1"/>
</dbReference>
<feature type="compositionally biased region" description="Basic and acidic residues" evidence="9">
    <location>
        <begin position="78"/>
        <end position="93"/>
    </location>
</feature>
<feature type="transmembrane region" description="Helical" evidence="10">
    <location>
        <begin position="334"/>
        <end position="355"/>
    </location>
</feature>
<feature type="compositionally biased region" description="Pro residues" evidence="9">
    <location>
        <begin position="1"/>
        <end position="10"/>
    </location>
</feature>
<reference evidence="11 12" key="1">
    <citation type="journal article" date="2024" name="Science">
        <title>Giant polyketide synthase enzymes in the biosynthesis of giant marine polyether toxins.</title>
        <authorList>
            <person name="Fallon T.R."/>
            <person name="Shende V.V."/>
            <person name="Wierzbicki I.H."/>
            <person name="Pendleton A.L."/>
            <person name="Watervoot N.F."/>
            <person name="Auber R.P."/>
            <person name="Gonzalez D.J."/>
            <person name="Wisecaver J.H."/>
            <person name="Moore B.S."/>
        </authorList>
    </citation>
    <scope>NUCLEOTIDE SEQUENCE [LARGE SCALE GENOMIC DNA]</scope>
    <source>
        <strain evidence="11 12">12B1</strain>
    </source>
</reference>
<evidence type="ECO:0000256" key="2">
    <source>
        <dbReference type="ARBA" id="ARBA00004651"/>
    </source>
</evidence>
<feature type="transmembrane region" description="Helical" evidence="10">
    <location>
        <begin position="273"/>
        <end position="294"/>
    </location>
</feature>
<evidence type="ECO:0000256" key="9">
    <source>
        <dbReference type="SAM" id="MobiDB-lite"/>
    </source>
</evidence>
<evidence type="ECO:0000256" key="3">
    <source>
        <dbReference type="ARBA" id="ARBA00022475"/>
    </source>
</evidence>
<dbReference type="InterPro" id="IPR003691">
    <property type="entry name" value="FluC"/>
</dbReference>
<proteinExistence type="inferred from homology"/>
<accession>A0AB34JGL7</accession>
<dbReference type="GO" id="GO:0005886">
    <property type="term" value="C:plasma membrane"/>
    <property type="evidence" value="ECO:0007669"/>
    <property type="project" value="UniProtKB-SubCell"/>
</dbReference>
<comment type="function">
    <text evidence="1">Fluoride channel required for the rapid expulsion of cytoplasmic fluoride.</text>
</comment>
<sequence>MPCPPPPPALSPITSPSRRRRVQIVRAGSCRPKGRAHPHPKDAAPRAALAQIVSREAEAPADVCRVDVAPAPASSAHDSSDASEGRSRSDTGHARSRGNSWASWLPFHLQERRARADTHDVIARAAGVEQYWNQDHGRSRTVSFPSLVYDTYFYASDVPFSKQLKANTFCVMTFAFAGVACRYAAGKLSSRLGIAAPSPRGLQADGYLDAIIFYDLLANILGSFVMGICAGASPWIIPRFPAVYAGITTGFCGCFTTFSSWNNAAASIMLRGQLPRGLLCLVVGFTTASVALRLGAQLASKALSELFLQSNSDGSSSLRKPGPRPLYNTYKLPVSRACCCVLLVCFAALAAVELHNESSEATLYLGLCFAPFFAALRYHLSSLNKSHPTMPCYTLLANAIASGLTSTVTGLTWTDRLGLDPKTQIVLKALSLGAAGSLSTVSSFVNECRLLPPRYSCRYIVVTFLVCQSIGVSLLAGFRVFHGWDREQ</sequence>
<evidence type="ECO:0000313" key="12">
    <source>
        <dbReference type="Proteomes" id="UP001515480"/>
    </source>
</evidence>
<dbReference type="EMBL" id="JBGBPQ010000009">
    <property type="protein sequence ID" value="KAL1520045.1"/>
    <property type="molecule type" value="Genomic_DNA"/>
</dbReference>
<organism evidence="11 12">
    <name type="scientific">Prymnesium parvum</name>
    <name type="common">Toxic golden alga</name>
    <dbReference type="NCBI Taxonomy" id="97485"/>
    <lineage>
        <taxon>Eukaryota</taxon>
        <taxon>Haptista</taxon>
        <taxon>Haptophyta</taxon>
        <taxon>Prymnesiophyceae</taxon>
        <taxon>Prymnesiales</taxon>
        <taxon>Prymnesiaceae</taxon>
        <taxon>Prymnesium</taxon>
    </lineage>
</organism>
<keyword evidence="4 10" id="KW-0812">Transmembrane</keyword>
<dbReference type="Pfam" id="PF02537">
    <property type="entry name" value="CRCB"/>
    <property type="match status" value="2"/>
</dbReference>
<dbReference type="Proteomes" id="UP001515480">
    <property type="component" value="Unassembled WGS sequence"/>
</dbReference>